<name>A0A3G4ZW95_9VIRU</name>
<feature type="transmembrane region" description="Helical" evidence="1">
    <location>
        <begin position="101"/>
        <end position="119"/>
    </location>
</feature>
<sequence>MEELPQVIVDVPKDMASTPLLKNDTSILSKKRKYYAITTVIFLIFSFDIIYSLNSLINNRKIYDITCNFTMNISLVIYDVFLLIFIIEFIYSQYLKRQSNVIYKIILLVGSPILCYYMAIDNIPDMNSICQNDCILKYIYLINGIFTTGVSIVVMIGIIIICLKYYT</sequence>
<keyword evidence="1" id="KW-0812">Transmembrane</keyword>
<evidence type="ECO:0000256" key="1">
    <source>
        <dbReference type="SAM" id="Phobius"/>
    </source>
</evidence>
<keyword evidence="1" id="KW-0472">Membrane</keyword>
<gene>
    <name evidence="2" type="ORF">Edafosvirus2_62</name>
</gene>
<feature type="transmembrane region" description="Helical" evidence="1">
    <location>
        <begin position="34"/>
        <end position="53"/>
    </location>
</feature>
<dbReference type="EMBL" id="MK072067">
    <property type="protein sequence ID" value="AYV77883.1"/>
    <property type="molecule type" value="Genomic_DNA"/>
</dbReference>
<keyword evidence="1" id="KW-1133">Transmembrane helix</keyword>
<proteinExistence type="predicted"/>
<protein>
    <submittedName>
        <fullName evidence="2">Uncharacterized protein</fullName>
    </submittedName>
</protein>
<accession>A0A3G4ZW95</accession>
<organism evidence="2">
    <name type="scientific">Edafosvirus sp</name>
    <dbReference type="NCBI Taxonomy" id="2487765"/>
    <lineage>
        <taxon>Viruses</taxon>
        <taxon>Varidnaviria</taxon>
        <taxon>Bamfordvirae</taxon>
        <taxon>Nucleocytoviricota</taxon>
        <taxon>Megaviricetes</taxon>
        <taxon>Imitervirales</taxon>
        <taxon>Mimiviridae</taxon>
        <taxon>Klosneuvirinae</taxon>
    </lineage>
</organism>
<feature type="transmembrane region" description="Helical" evidence="1">
    <location>
        <begin position="139"/>
        <end position="163"/>
    </location>
</feature>
<reference evidence="2" key="1">
    <citation type="submission" date="2018-10" db="EMBL/GenBank/DDBJ databases">
        <title>Hidden diversity of soil giant viruses.</title>
        <authorList>
            <person name="Schulz F."/>
            <person name="Alteio L."/>
            <person name="Goudeau D."/>
            <person name="Ryan E.M."/>
            <person name="Malmstrom R.R."/>
            <person name="Blanchard J."/>
            <person name="Woyke T."/>
        </authorList>
    </citation>
    <scope>NUCLEOTIDE SEQUENCE</scope>
    <source>
        <strain evidence="2">EDV1</strain>
    </source>
</reference>
<feature type="transmembrane region" description="Helical" evidence="1">
    <location>
        <begin position="73"/>
        <end position="94"/>
    </location>
</feature>
<evidence type="ECO:0000313" key="2">
    <source>
        <dbReference type="EMBL" id="AYV77883.1"/>
    </source>
</evidence>